<gene>
    <name evidence="1" type="ORF">HTEP1355_LOCUS21436</name>
</gene>
<name>A0A7S0WIH2_9CRYP</name>
<sequence length="451" mass="47372">MVLRLWASLGRVFAEGRRFGVCGEAARQLERHVGSVVGGGGWIHKLCGSRISPTVGTGGGSPHSLGFAALGGHSGLLGSNVFGHSVGGSCVSGIAACGRGVAPLLGVGRGLSFKADKTTPSTCWVRLVAADGTRSSATMLLCPSGYPAWTIDAVKKAAKAEFADELAGVSAAKLDVTVGDGGKALRAGKAVAELEGGKDEDDPLLIHAPKPVTLTVYTRTGKDRKVVHNSTITFATNEKFEKFVATRDIWHMKRAKGRADERLSAITSLAEAVSALQQDGTFLLLDNPADELREDVSALKGGEKNRGTGLEQQTTKALASDPTLQQKHGKLSLVNGGESVEFKVAGISDIAFEVDGLVRNSKELLLNSVKWTPKDEDVGELCDTASRLHTVLEKPSIYETVPEDALAELEGLKVVVKVLSGFNFPPSVKQKAKDNGVVCVHTDGNGYAADH</sequence>
<dbReference type="EMBL" id="HBFN01036901">
    <property type="protein sequence ID" value="CAD8807756.1"/>
    <property type="molecule type" value="Transcribed_RNA"/>
</dbReference>
<dbReference type="AlphaFoldDB" id="A0A7S0WIH2"/>
<protein>
    <submittedName>
        <fullName evidence="1">Uncharacterized protein</fullName>
    </submittedName>
</protein>
<organism evidence="1">
    <name type="scientific">Hemiselmis tepida</name>
    <dbReference type="NCBI Taxonomy" id="464990"/>
    <lineage>
        <taxon>Eukaryota</taxon>
        <taxon>Cryptophyceae</taxon>
        <taxon>Cryptomonadales</taxon>
        <taxon>Hemiselmidaceae</taxon>
        <taxon>Hemiselmis</taxon>
    </lineage>
</organism>
<proteinExistence type="predicted"/>
<accession>A0A7S0WIH2</accession>
<evidence type="ECO:0000313" key="1">
    <source>
        <dbReference type="EMBL" id="CAD8807756.1"/>
    </source>
</evidence>
<reference evidence="1" key="1">
    <citation type="submission" date="2021-01" db="EMBL/GenBank/DDBJ databases">
        <authorList>
            <person name="Corre E."/>
            <person name="Pelletier E."/>
            <person name="Niang G."/>
            <person name="Scheremetjew M."/>
            <person name="Finn R."/>
            <person name="Kale V."/>
            <person name="Holt S."/>
            <person name="Cochrane G."/>
            <person name="Meng A."/>
            <person name="Brown T."/>
            <person name="Cohen L."/>
        </authorList>
    </citation>
    <scope>NUCLEOTIDE SEQUENCE</scope>
    <source>
        <strain evidence="1">CCMP443</strain>
    </source>
</reference>